<dbReference type="AlphaFoldDB" id="A0A9D1DDL8"/>
<organism evidence="1 2">
    <name type="scientific">Candidatus Caccousia avicola</name>
    <dbReference type="NCBI Taxonomy" id="2840721"/>
    <lineage>
        <taxon>Bacteria</taxon>
        <taxon>Bacillati</taxon>
        <taxon>Bacillota</taxon>
        <taxon>Clostridia</taxon>
        <taxon>Eubacteriales</taxon>
        <taxon>Oscillospiraceae</taxon>
        <taxon>Oscillospiraceae incertae sedis</taxon>
        <taxon>Candidatus Caccousia</taxon>
    </lineage>
</organism>
<dbReference type="InterPro" id="IPR010697">
    <property type="entry name" value="YspA"/>
</dbReference>
<reference evidence="1" key="1">
    <citation type="submission" date="2020-10" db="EMBL/GenBank/DDBJ databases">
        <authorList>
            <person name="Gilroy R."/>
        </authorList>
    </citation>
    <scope>NUCLEOTIDE SEQUENCE</scope>
    <source>
        <strain evidence="1">ChiSxjej1B13-7958</strain>
    </source>
</reference>
<protein>
    <submittedName>
        <fullName evidence="1">DUF1273 family protein</fullName>
    </submittedName>
</protein>
<proteinExistence type="predicted"/>
<dbReference type="Gene3D" id="3.40.50.450">
    <property type="match status" value="1"/>
</dbReference>
<dbReference type="EMBL" id="DVGZ01000022">
    <property type="protein sequence ID" value="HIR46425.1"/>
    <property type="molecule type" value="Genomic_DNA"/>
</dbReference>
<dbReference type="PANTHER" id="PTHR38440">
    <property type="entry name" value="UPF0398 PROTEIN YPSA"/>
    <property type="match status" value="1"/>
</dbReference>
<dbReference type="SUPFAM" id="SSF102405">
    <property type="entry name" value="MCP/YpsA-like"/>
    <property type="match status" value="1"/>
</dbReference>
<gene>
    <name evidence="1" type="ORF">IAB89_02020</name>
</gene>
<sequence>MENIVRRKPALNMHRCAFTGYRPQKMPFGFNESDPRCIDFKRRVKETIQTLYDMGYRHFISGGALGMDMFAAEAVLELRAQHPDMMLEMVSPFDDQAARWSPELRARHDRLFAQADIITATGHAYTRSAMFRRNHYLADNADLLLTA</sequence>
<evidence type="ECO:0000313" key="2">
    <source>
        <dbReference type="Proteomes" id="UP000824242"/>
    </source>
</evidence>
<name>A0A9D1DDL8_9FIRM</name>
<dbReference type="Proteomes" id="UP000824242">
    <property type="component" value="Unassembled WGS sequence"/>
</dbReference>
<accession>A0A9D1DDL8</accession>
<dbReference type="Pfam" id="PF06908">
    <property type="entry name" value="YpsA"/>
    <property type="match status" value="1"/>
</dbReference>
<reference evidence="1" key="2">
    <citation type="journal article" date="2021" name="PeerJ">
        <title>Extensive microbial diversity within the chicken gut microbiome revealed by metagenomics and culture.</title>
        <authorList>
            <person name="Gilroy R."/>
            <person name="Ravi A."/>
            <person name="Getino M."/>
            <person name="Pursley I."/>
            <person name="Horton D.L."/>
            <person name="Alikhan N.F."/>
            <person name="Baker D."/>
            <person name="Gharbi K."/>
            <person name="Hall N."/>
            <person name="Watson M."/>
            <person name="Adriaenssens E.M."/>
            <person name="Foster-Nyarko E."/>
            <person name="Jarju S."/>
            <person name="Secka A."/>
            <person name="Antonio M."/>
            <person name="Oren A."/>
            <person name="Chaudhuri R.R."/>
            <person name="La Ragione R."/>
            <person name="Hildebrand F."/>
            <person name="Pallen M.J."/>
        </authorList>
    </citation>
    <scope>NUCLEOTIDE SEQUENCE</scope>
    <source>
        <strain evidence="1">ChiSxjej1B13-7958</strain>
    </source>
</reference>
<dbReference type="PANTHER" id="PTHR38440:SF1">
    <property type="entry name" value="UPF0398 PROTEIN SPR0331"/>
    <property type="match status" value="1"/>
</dbReference>
<comment type="caution">
    <text evidence="1">The sequence shown here is derived from an EMBL/GenBank/DDBJ whole genome shotgun (WGS) entry which is preliminary data.</text>
</comment>
<evidence type="ECO:0000313" key="1">
    <source>
        <dbReference type="EMBL" id="HIR46425.1"/>
    </source>
</evidence>